<comment type="caution">
    <text evidence="2">The sequence shown here is derived from an EMBL/GenBank/DDBJ whole genome shotgun (WGS) entry which is preliminary data.</text>
</comment>
<feature type="transmembrane region" description="Helical" evidence="1">
    <location>
        <begin position="396"/>
        <end position="415"/>
    </location>
</feature>
<name>A0ABV7H233_9BURK</name>
<feature type="transmembrane region" description="Helical" evidence="1">
    <location>
        <begin position="363"/>
        <end position="384"/>
    </location>
</feature>
<proteinExistence type="predicted"/>
<dbReference type="Proteomes" id="UP001595556">
    <property type="component" value="Unassembled WGS sequence"/>
</dbReference>
<dbReference type="Pfam" id="PF11902">
    <property type="entry name" value="DUF3422"/>
    <property type="match status" value="1"/>
</dbReference>
<accession>A0ABV7H233</accession>
<evidence type="ECO:0000313" key="3">
    <source>
        <dbReference type="Proteomes" id="UP001595556"/>
    </source>
</evidence>
<gene>
    <name evidence="2" type="ORF">ACFOEN_10015</name>
</gene>
<keyword evidence="3" id="KW-1185">Reference proteome</keyword>
<evidence type="ECO:0000313" key="2">
    <source>
        <dbReference type="EMBL" id="MFC3147978.1"/>
    </source>
</evidence>
<sequence>MALLPPDHPDRFVLAEEVHARPPEPLQTPARASYIAVMVDSDDRERERMHIASLCERFAVPGPGAGATHFSARLGTFRLKWERHGEFSGYTFFGPGPSGAPFADPITASLPPNWLPGVPGLTLCAVQAVLQAAPEQTPDVQVLAEHFSGNSLVGAQVGDGSAWVYTDFRIHDDGAGRLLLFNRTLTSRQAGQMVQRLFEIEAYRMLALLALPIARRQSPRILAIERALAGLTDGIAQDVGNDETLLQELTRLAAEVESGLAASQFRFGACRAYFELVTTRIGELREERLTGLQTIGEFMSRRFTPAVRTCTTVSQRLHDLSERVAQASGLLSTRVDIARERQNQALLASMDRRAKLQLRLQQTVEGLSVAAIVYYVAGLISYVAKGLKAGGLKLDADVAVGVAVPVLAVLVLLAVRRARRKIVEGEAQLH</sequence>
<organism evidence="2 3">
    <name type="scientific">Piscinibacterium candidicorallinum</name>
    <dbReference type="NCBI Taxonomy" id="1793872"/>
    <lineage>
        <taxon>Bacteria</taxon>
        <taxon>Pseudomonadati</taxon>
        <taxon>Pseudomonadota</taxon>
        <taxon>Betaproteobacteria</taxon>
        <taxon>Burkholderiales</taxon>
        <taxon>Piscinibacterium</taxon>
    </lineage>
</organism>
<protein>
    <submittedName>
        <fullName evidence="2">DUF3422 family protein</fullName>
    </submittedName>
</protein>
<keyword evidence="1" id="KW-1133">Transmembrane helix</keyword>
<keyword evidence="1" id="KW-0812">Transmembrane</keyword>
<reference evidence="3" key="1">
    <citation type="journal article" date="2019" name="Int. J. Syst. Evol. Microbiol.">
        <title>The Global Catalogue of Microorganisms (GCM) 10K type strain sequencing project: providing services to taxonomists for standard genome sequencing and annotation.</title>
        <authorList>
            <consortium name="The Broad Institute Genomics Platform"/>
            <consortium name="The Broad Institute Genome Sequencing Center for Infectious Disease"/>
            <person name="Wu L."/>
            <person name="Ma J."/>
        </authorList>
    </citation>
    <scope>NUCLEOTIDE SEQUENCE [LARGE SCALE GENOMIC DNA]</scope>
    <source>
        <strain evidence="3">KCTC 52168</strain>
    </source>
</reference>
<dbReference type="RefSeq" id="WP_377303515.1">
    <property type="nucleotide sequence ID" value="NZ_CP180191.1"/>
</dbReference>
<dbReference type="EMBL" id="JBHRTI010000004">
    <property type="protein sequence ID" value="MFC3147978.1"/>
    <property type="molecule type" value="Genomic_DNA"/>
</dbReference>
<dbReference type="InterPro" id="IPR021830">
    <property type="entry name" value="DUF3422"/>
</dbReference>
<evidence type="ECO:0000256" key="1">
    <source>
        <dbReference type="SAM" id="Phobius"/>
    </source>
</evidence>
<keyword evidence="1" id="KW-0472">Membrane</keyword>